<protein>
    <submittedName>
        <fullName evidence="1">Premnaspirodiene oxygenase</fullName>
    </submittedName>
</protein>
<organism evidence="1 2">
    <name type="scientific">Camellia lanceoleosa</name>
    <dbReference type="NCBI Taxonomy" id="1840588"/>
    <lineage>
        <taxon>Eukaryota</taxon>
        <taxon>Viridiplantae</taxon>
        <taxon>Streptophyta</taxon>
        <taxon>Embryophyta</taxon>
        <taxon>Tracheophyta</taxon>
        <taxon>Spermatophyta</taxon>
        <taxon>Magnoliopsida</taxon>
        <taxon>eudicotyledons</taxon>
        <taxon>Gunneridae</taxon>
        <taxon>Pentapetalae</taxon>
        <taxon>asterids</taxon>
        <taxon>Ericales</taxon>
        <taxon>Theaceae</taxon>
        <taxon>Camellia</taxon>
    </lineage>
</organism>
<sequence length="508" mass="57622">MVAQFPFSLTTLFFLILLLFMLVTQWIRPQTRTTIRNLPPGPWNLPLIGNIHQLSSLPHRSLRDLATKHGPLMHLQLGEVSAVVISSPRLAKMVMTTHDLALANRPRLLVAETLLYCSDIGFSPYGGYLRQMRKICTEELLSASKVRYFRGIRENEVSDLIEYVKLSSGVPVNLSEKLYDLTSNITCKAAVGKKCRDQEVLMELMKDTTSLAGGFDLADLFPSIKLLHLVSGMKPKLMKMHRKIDDVLESIIRERRMASTEESEQREEDLLDVLLRLEKTGGLQFPITDDNIKAIIFDMFTGSTETSSTTVEWAMAELMKNPTVMKKAQAELRQSLLKLNEKRRFPHETHIQKLTYLKMVIKETLRLHPPSPLLLPRESREPCNIDGYNIPANTQVLVNAWAIGRDPNYWDDAQTFMPERFEHSSTDFAGNNFEFIPFGAGRRICPGMLFGLANVELPLALLLYHFDWELPGEMKPEDLDMNEGHGAIVKKRNGLCLVPTPFVPSFSG</sequence>
<evidence type="ECO:0000313" key="1">
    <source>
        <dbReference type="EMBL" id="KAI7989645.1"/>
    </source>
</evidence>
<dbReference type="Proteomes" id="UP001060215">
    <property type="component" value="Chromosome 14"/>
</dbReference>
<proteinExistence type="predicted"/>
<comment type="caution">
    <text evidence="1">The sequence shown here is derived from an EMBL/GenBank/DDBJ whole genome shotgun (WGS) entry which is preliminary data.</text>
</comment>
<keyword evidence="2" id="KW-1185">Reference proteome</keyword>
<dbReference type="EMBL" id="CM045771">
    <property type="protein sequence ID" value="KAI7989645.1"/>
    <property type="molecule type" value="Genomic_DNA"/>
</dbReference>
<evidence type="ECO:0000313" key="2">
    <source>
        <dbReference type="Proteomes" id="UP001060215"/>
    </source>
</evidence>
<name>A0ACC0FLK0_9ERIC</name>
<accession>A0ACC0FLK0</accession>
<reference evidence="1 2" key="1">
    <citation type="journal article" date="2022" name="Plant J.">
        <title>Chromosome-level genome of Camellia lanceoleosa provides a valuable resource for understanding genome evolution and self-incompatibility.</title>
        <authorList>
            <person name="Gong W."/>
            <person name="Xiao S."/>
            <person name="Wang L."/>
            <person name="Liao Z."/>
            <person name="Chang Y."/>
            <person name="Mo W."/>
            <person name="Hu G."/>
            <person name="Li W."/>
            <person name="Zhao G."/>
            <person name="Zhu H."/>
            <person name="Hu X."/>
            <person name="Ji K."/>
            <person name="Xiang X."/>
            <person name="Song Q."/>
            <person name="Yuan D."/>
            <person name="Jin S."/>
            <person name="Zhang L."/>
        </authorList>
    </citation>
    <scope>NUCLEOTIDE SEQUENCE [LARGE SCALE GENOMIC DNA]</scope>
    <source>
        <strain evidence="1">SQ_2022a</strain>
    </source>
</reference>
<gene>
    <name evidence="1" type="ORF">LOK49_LG13G02759</name>
</gene>